<reference evidence="1 2" key="1">
    <citation type="submission" date="2019-09" db="EMBL/GenBank/DDBJ databases">
        <title>Photobacterium damselae subsp. damselae CDC-2227-81, a human clinical isolate.</title>
        <authorList>
            <person name="Osorio C.R."/>
        </authorList>
    </citation>
    <scope>NUCLEOTIDE SEQUENCE [LARGE SCALE GENOMIC DNA]</scope>
    <source>
        <strain evidence="1 2">CDC-2227-81</strain>
    </source>
</reference>
<dbReference type="InterPro" id="IPR005063">
    <property type="entry name" value="Transposase_27"/>
</dbReference>
<accession>A0AAD3WU82</accession>
<comment type="caution">
    <text evidence="1">The sequence shown here is derived from an EMBL/GenBank/DDBJ whole genome shotgun (WGS) entry which is preliminary data.</text>
</comment>
<protein>
    <submittedName>
        <fullName evidence="1">Uncharacterized protein</fullName>
    </submittedName>
</protein>
<dbReference type="Proteomes" id="UP000480943">
    <property type="component" value="Unassembled WGS sequence"/>
</dbReference>
<organism evidence="1 2">
    <name type="scientific">Photobacterium damselae subsp. damselae</name>
    <name type="common">Listonella damsela</name>
    <dbReference type="NCBI Taxonomy" id="85581"/>
    <lineage>
        <taxon>Bacteria</taxon>
        <taxon>Pseudomonadati</taxon>
        <taxon>Pseudomonadota</taxon>
        <taxon>Gammaproteobacteria</taxon>
        <taxon>Vibrionales</taxon>
        <taxon>Vibrionaceae</taxon>
        <taxon>Photobacterium</taxon>
    </lineage>
</organism>
<name>A0AAD3WU82_PHODD</name>
<dbReference type="AlphaFoldDB" id="A0AAD3WU82"/>
<dbReference type="EMBL" id="VZUQ01000072">
    <property type="protein sequence ID" value="KAB1179142.1"/>
    <property type="molecule type" value="Genomic_DNA"/>
</dbReference>
<sequence>MLELLWSVSFSKSVELHDKAIGHYLNTNIISKLKSQPDSVLRESYRQPMPSVLCCLIIYNISDSCEIINF</sequence>
<dbReference type="Pfam" id="PF03400">
    <property type="entry name" value="DDE_Tnp_IS1"/>
    <property type="match status" value="1"/>
</dbReference>
<evidence type="ECO:0000313" key="2">
    <source>
        <dbReference type="Proteomes" id="UP000480943"/>
    </source>
</evidence>
<proteinExistence type="predicted"/>
<evidence type="ECO:0000313" key="1">
    <source>
        <dbReference type="EMBL" id="KAB1179142.1"/>
    </source>
</evidence>
<dbReference type="GO" id="GO:0004803">
    <property type="term" value="F:transposase activity"/>
    <property type="evidence" value="ECO:0007669"/>
    <property type="project" value="InterPro"/>
</dbReference>
<dbReference type="GO" id="GO:0006313">
    <property type="term" value="P:DNA transposition"/>
    <property type="evidence" value="ECO:0007669"/>
    <property type="project" value="InterPro"/>
</dbReference>
<gene>
    <name evidence="1" type="ORF">F6450_14260</name>
</gene>
<dbReference type="GO" id="GO:0003677">
    <property type="term" value="F:DNA binding"/>
    <property type="evidence" value="ECO:0007669"/>
    <property type="project" value="InterPro"/>
</dbReference>